<dbReference type="AlphaFoldDB" id="A0A174PFS3"/>
<dbReference type="Proteomes" id="UP000095762">
    <property type="component" value="Unassembled WGS sequence"/>
</dbReference>
<dbReference type="EMBL" id="CZBP01000001">
    <property type="protein sequence ID" value="CUP59833.1"/>
    <property type="molecule type" value="Genomic_DNA"/>
</dbReference>
<name>A0A174PFS3_9FIRM</name>
<protein>
    <submittedName>
        <fullName evidence="1">Uncharacterized protein</fullName>
    </submittedName>
</protein>
<evidence type="ECO:0000313" key="1">
    <source>
        <dbReference type="EMBL" id="CUP59833.1"/>
    </source>
</evidence>
<sequence>MYASFNTSKNGVLNSQNKKAYIKYGKHAFKLTSKTKYYFSGDEGPDEYCSKSTFMSTMRSMNGLGLCIKVTNGKVVEMSFRS</sequence>
<organism evidence="1 2">
    <name type="scientific">Blautia obeum</name>
    <dbReference type="NCBI Taxonomy" id="40520"/>
    <lineage>
        <taxon>Bacteria</taxon>
        <taxon>Bacillati</taxon>
        <taxon>Bacillota</taxon>
        <taxon>Clostridia</taxon>
        <taxon>Lachnospirales</taxon>
        <taxon>Lachnospiraceae</taxon>
        <taxon>Blautia</taxon>
    </lineage>
</organism>
<accession>A0A174PFS3</accession>
<evidence type="ECO:0000313" key="2">
    <source>
        <dbReference type="Proteomes" id="UP000095762"/>
    </source>
</evidence>
<reference evidence="1 2" key="1">
    <citation type="submission" date="2015-09" db="EMBL/GenBank/DDBJ databases">
        <authorList>
            <consortium name="Pathogen Informatics"/>
        </authorList>
    </citation>
    <scope>NUCLEOTIDE SEQUENCE [LARGE SCALE GENOMIC DNA]</scope>
    <source>
        <strain evidence="1 2">2789STDY5834957</strain>
    </source>
</reference>
<gene>
    <name evidence="1" type="ORF">ERS852569_00116</name>
</gene>
<proteinExistence type="predicted"/>
<dbReference type="RefSeq" id="WP_055059153.1">
    <property type="nucleotide sequence ID" value="NZ_CZBP01000001.1"/>
</dbReference>